<feature type="compositionally biased region" description="Low complexity" evidence="1">
    <location>
        <begin position="59"/>
        <end position="69"/>
    </location>
</feature>
<evidence type="ECO:0000256" key="2">
    <source>
        <dbReference type="SAM" id="SignalP"/>
    </source>
</evidence>
<evidence type="ECO:0000313" key="4">
    <source>
        <dbReference type="Proteomes" id="UP000198948"/>
    </source>
</evidence>
<sequence length="219" mass="23291">MKKKLTMVLLASLTIGGLLLPTTTGFAWTAGEDSQTGETEIKAEDNAVIPVEGWIGTFDPTDPTDPNTDPNERPTPDDPTDPSWINVTIPTKILFGSLASEKPAITSPKYTVTNNSVKKVTVSASKITSVSAPIELLTLNLKHDAAEHPIIKPNAGSTVYLGDAGLPAFDIAILKGINETGGTNDFFNFTISGEVPAAHDYSVVAKPKYELTLKFAAHD</sequence>
<feature type="region of interest" description="Disordered" evidence="1">
    <location>
        <begin position="54"/>
        <end position="83"/>
    </location>
</feature>
<dbReference type="Proteomes" id="UP000198948">
    <property type="component" value="Unassembled WGS sequence"/>
</dbReference>
<protein>
    <recommendedName>
        <fullName evidence="5">WxL domain surface cell wall-binding</fullName>
    </recommendedName>
</protein>
<keyword evidence="2" id="KW-0732">Signal</keyword>
<evidence type="ECO:0000256" key="1">
    <source>
        <dbReference type="SAM" id="MobiDB-lite"/>
    </source>
</evidence>
<dbReference type="EMBL" id="FOHA01000012">
    <property type="protein sequence ID" value="SER94559.1"/>
    <property type="molecule type" value="Genomic_DNA"/>
</dbReference>
<accession>A0A1H9TCP4</accession>
<name>A0A1H9TCP4_9LACT</name>
<evidence type="ECO:0000313" key="3">
    <source>
        <dbReference type="EMBL" id="SER94559.1"/>
    </source>
</evidence>
<evidence type="ECO:0008006" key="5">
    <source>
        <dbReference type="Google" id="ProtNLM"/>
    </source>
</evidence>
<feature type="chain" id="PRO_5011440534" description="WxL domain surface cell wall-binding" evidence="2">
    <location>
        <begin position="28"/>
        <end position="219"/>
    </location>
</feature>
<reference evidence="3 4" key="1">
    <citation type="submission" date="2016-10" db="EMBL/GenBank/DDBJ databases">
        <authorList>
            <person name="de Groot N.N."/>
        </authorList>
    </citation>
    <scope>NUCLEOTIDE SEQUENCE [LARGE SCALE GENOMIC DNA]</scope>
    <source>
        <strain evidence="3 4">DSM 13760</strain>
    </source>
</reference>
<keyword evidence="4" id="KW-1185">Reference proteome</keyword>
<proteinExistence type="predicted"/>
<dbReference type="STRING" id="142588.SAMN04488559_11214"/>
<gene>
    <name evidence="3" type="ORF">SAMN04488559_11214</name>
</gene>
<organism evidence="3 4">
    <name type="scientific">Isobaculum melis</name>
    <dbReference type="NCBI Taxonomy" id="142588"/>
    <lineage>
        <taxon>Bacteria</taxon>
        <taxon>Bacillati</taxon>
        <taxon>Bacillota</taxon>
        <taxon>Bacilli</taxon>
        <taxon>Lactobacillales</taxon>
        <taxon>Carnobacteriaceae</taxon>
        <taxon>Isobaculum</taxon>
    </lineage>
</organism>
<dbReference type="RefSeq" id="WP_092652759.1">
    <property type="nucleotide sequence ID" value="NZ_FOHA01000012.1"/>
</dbReference>
<dbReference type="AlphaFoldDB" id="A0A1H9TCP4"/>
<feature type="signal peptide" evidence="2">
    <location>
        <begin position="1"/>
        <end position="27"/>
    </location>
</feature>